<keyword evidence="2" id="KW-1185">Reference proteome</keyword>
<evidence type="ECO:0000313" key="2">
    <source>
        <dbReference type="Proteomes" id="UP000249057"/>
    </source>
</evidence>
<sequence length="346" mass="36760">MASDSKPHVVETGTVPAAAATKPSFGSRVAAHFKRWWWVHLIILIVVVLVVVLPVVYVGYPNIAQHDINKSTLNITSMAISDPTPNSFHLQETQVIGSSSAFKPNIYSFGAAISLLGGAPFITVQIPKFKAHDGVQVDVDQDVNITDVAAFTEFSKAVMLNEEIQMSVYGKADLKEGSLPKTKITYNKTTTIKGTASTHQTQRIGSQSAGLNKLKGFELVDLTISTSTKSGNNGKGTVYIPNPSPFTLTLGNVTLDLSVNGTAIGQSYLTDLTIRPGNNTLPMTANVSTLTVAGMLGSYPTLMLPVDIIGNSSVYNGEELTYFADALAANTLSVELNVTKALGGIL</sequence>
<gene>
    <name evidence="1" type="ORF">BO95DRAFT_478294</name>
</gene>
<dbReference type="Proteomes" id="UP000249057">
    <property type="component" value="Unassembled WGS sequence"/>
</dbReference>
<accession>A0ACD1GNM0</accession>
<reference evidence="1" key="1">
    <citation type="submission" date="2018-02" db="EMBL/GenBank/DDBJ databases">
        <title>The genomes of Aspergillus section Nigri reveals drivers in fungal speciation.</title>
        <authorList>
            <consortium name="DOE Joint Genome Institute"/>
            <person name="Vesth T.C."/>
            <person name="Nybo J."/>
            <person name="Theobald S."/>
            <person name="Brandl J."/>
            <person name="Frisvad J.C."/>
            <person name="Nielsen K.F."/>
            <person name="Lyhne E.K."/>
            <person name="Kogle M.E."/>
            <person name="Kuo A."/>
            <person name="Riley R."/>
            <person name="Clum A."/>
            <person name="Nolan M."/>
            <person name="Lipzen A."/>
            <person name="Salamov A."/>
            <person name="Henrissat B."/>
            <person name="Wiebenga A."/>
            <person name="De vries R.P."/>
            <person name="Grigoriev I.V."/>
            <person name="Mortensen U.H."/>
            <person name="Andersen M.R."/>
            <person name="Baker S.E."/>
        </authorList>
    </citation>
    <scope>NUCLEOTIDE SEQUENCE</scope>
    <source>
        <strain evidence="1">CBS 621.78</strain>
    </source>
</reference>
<proteinExistence type="predicted"/>
<dbReference type="EMBL" id="KZ825312">
    <property type="protein sequence ID" value="RAH50832.1"/>
    <property type="molecule type" value="Genomic_DNA"/>
</dbReference>
<protein>
    <submittedName>
        <fullName evidence="1">Uncharacterized protein</fullName>
    </submittedName>
</protein>
<organism evidence="1 2">
    <name type="scientific">Aspergillus brunneoviolaceus CBS 621.78</name>
    <dbReference type="NCBI Taxonomy" id="1450534"/>
    <lineage>
        <taxon>Eukaryota</taxon>
        <taxon>Fungi</taxon>
        <taxon>Dikarya</taxon>
        <taxon>Ascomycota</taxon>
        <taxon>Pezizomycotina</taxon>
        <taxon>Eurotiomycetes</taxon>
        <taxon>Eurotiomycetidae</taxon>
        <taxon>Eurotiales</taxon>
        <taxon>Aspergillaceae</taxon>
        <taxon>Aspergillus</taxon>
        <taxon>Aspergillus subgen. Circumdati</taxon>
    </lineage>
</organism>
<name>A0ACD1GNM0_9EURO</name>
<evidence type="ECO:0000313" key="1">
    <source>
        <dbReference type="EMBL" id="RAH50832.1"/>
    </source>
</evidence>